<evidence type="ECO:0000313" key="2">
    <source>
        <dbReference type="EMBL" id="SVD23175.1"/>
    </source>
</evidence>
<evidence type="ECO:0000259" key="1">
    <source>
        <dbReference type="Pfam" id="PF03486"/>
    </source>
</evidence>
<feature type="domain" description="RsdA/BaiN/AoA(So)-like Rossmann fold-like" evidence="1">
    <location>
        <begin position="124"/>
        <end position="189"/>
    </location>
</feature>
<name>A0A382TN15_9ZZZZ</name>
<dbReference type="InterPro" id="IPR023166">
    <property type="entry name" value="BaiN-like_dom_sf"/>
</dbReference>
<dbReference type="InterPro" id="IPR036188">
    <property type="entry name" value="FAD/NAD-bd_sf"/>
</dbReference>
<organism evidence="2">
    <name type="scientific">marine metagenome</name>
    <dbReference type="NCBI Taxonomy" id="408172"/>
    <lineage>
        <taxon>unclassified sequences</taxon>
        <taxon>metagenomes</taxon>
        <taxon>ecological metagenomes</taxon>
    </lineage>
</organism>
<reference evidence="2" key="1">
    <citation type="submission" date="2018-05" db="EMBL/GenBank/DDBJ databases">
        <authorList>
            <person name="Lanie J.A."/>
            <person name="Ng W.-L."/>
            <person name="Kazmierczak K.M."/>
            <person name="Andrzejewski T.M."/>
            <person name="Davidsen T.M."/>
            <person name="Wayne K.J."/>
            <person name="Tettelin H."/>
            <person name="Glass J.I."/>
            <person name="Rusch D."/>
            <person name="Podicherti R."/>
            <person name="Tsui H.-C.T."/>
            <person name="Winkler M.E."/>
        </authorList>
    </citation>
    <scope>NUCLEOTIDE SEQUENCE</scope>
</reference>
<dbReference type="AlphaFoldDB" id="A0A382TN15"/>
<dbReference type="InterPro" id="IPR057661">
    <property type="entry name" value="RsdA/BaiN/AoA(So)_Rossmann"/>
</dbReference>
<dbReference type="Gene3D" id="3.50.50.60">
    <property type="entry name" value="FAD/NAD(P)-binding domain"/>
    <property type="match status" value="1"/>
</dbReference>
<dbReference type="Gene3D" id="2.40.30.10">
    <property type="entry name" value="Translation factors"/>
    <property type="match status" value="1"/>
</dbReference>
<dbReference type="Gene3D" id="1.10.8.260">
    <property type="entry name" value="HI0933 insert domain-like"/>
    <property type="match status" value="1"/>
</dbReference>
<feature type="non-terminal residue" evidence="2">
    <location>
        <position position="1"/>
    </location>
</feature>
<dbReference type="PANTHER" id="PTHR42887">
    <property type="entry name" value="OS12G0638800 PROTEIN"/>
    <property type="match status" value="1"/>
</dbReference>
<proteinExistence type="predicted"/>
<dbReference type="SUPFAM" id="SSF160996">
    <property type="entry name" value="HI0933 insert domain-like"/>
    <property type="match status" value="1"/>
</dbReference>
<gene>
    <name evidence="2" type="ORF">METZ01_LOCUS376029</name>
</gene>
<protein>
    <recommendedName>
        <fullName evidence="1">RsdA/BaiN/AoA(So)-like Rossmann fold-like domain-containing protein</fullName>
    </recommendedName>
</protein>
<dbReference type="Pfam" id="PF03486">
    <property type="entry name" value="HI0933_like"/>
    <property type="match status" value="1"/>
</dbReference>
<dbReference type="EMBL" id="UINC01137685">
    <property type="protein sequence ID" value="SVD23175.1"/>
    <property type="molecule type" value="Genomic_DNA"/>
</dbReference>
<dbReference type="InterPro" id="IPR004792">
    <property type="entry name" value="BaiN-like"/>
</dbReference>
<accession>A0A382TN15</accession>
<dbReference type="SUPFAM" id="SSF51905">
    <property type="entry name" value="FAD/NAD(P)-binding domain"/>
    <property type="match status" value="1"/>
</dbReference>
<dbReference type="PANTHER" id="PTHR42887:SF2">
    <property type="entry name" value="OS12G0638800 PROTEIN"/>
    <property type="match status" value="1"/>
</dbReference>
<sequence length="194" mass="21290">VRAEGEKPVQSGRAMLWTHFGISGPAPMDLSRSWLRPKRENRPVTMTANFLENKNASDLEAWFLGEAKKNATASVQKALSKRLPARLAGAILDREKIPEDRTFAHLGKEERKRLVRAICEWPVPVLKSRGYNFAEVTAGGVPLSEIDPKTMASRTCPNLHLVGEIIDVDGKIGGFNFQWAWSSGWVAGAALAGA</sequence>